<keyword evidence="5" id="KW-0560">Oxidoreductase</keyword>
<keyword evidence="3" id="KW-0288">FMN</keyword>
<dbReference type="PANTHER" id="PTHR43303">
    <property type="entry name" value="NADPH DEHYDROGENASE C23G7.10C-RELATED"/>
    <property type="match status" value="1"/>
</dbReference>
<dbReference type="Gene3D" id="3.20.20.70">
    <property type="entry name" value="Aldolase class I"/>
    <property type="match status" value="1"/>
</dbReference>
<organism evidence="7 8">
    <name type="scientific">Novibacillus thermophilus</name>
    <dbReference type="NCBI Taxonomy" id="1471761"/>
    <lineage>
        <taxon>Bacteria</taxon>
        <taxon>Bacillati</taxon>
        <taxon>Bacillota</taxon>
        <taxon>Bacilli</taxon>
        <taxon>Bacillales</taxon>
        <taxon>Thermoactinomycetaceae</taxon>
        <taxon>Novibacillus</taxon>
    </lineage>
</organism>
<sequence length="366" mass="40959">MTKQKQPMLFQPVTLKNISFRNRIVVSPMCQYSAVNGLANDWHLVHLGSRAVGGAGLIIAEATAVEPRGRISPDDLGIWDDEHIKPLQNITHFIRENGSVPGIQLAHAGRKASTHAPWKGQGYVSEEKGGWEVVSASAIPYARHYGMPRALTVEEIGRIVRCFKEAAIRALEAGFQLVEIHAAHGYLLHQFLSPYSNHRTDEYGGSFANRTRFLMEVVEAVRSVWPDDYPLWVRISATDWLEHTSRPSWTLEDSVRLSQMLREKGVDVVDVSSGGNAPEQKISIGPGYQVPFSETIRRKAGIATCAVGLITEAEQAEYILRDKKADFIALGREMLRHPYWPLHAAKALDVEVNWPKPYERAKPPTR</sequence>
<keyword evidence="4" id="KW-0521">NADP</keyword>
<dbReference type="RefSeq" id="WP_077718698.1">
    <property type="nucleotide sequence ID" value="NZ_CP019699.1"/>
</dbReference>
<dbReference type="CDD" id="cd02932">
    <property type="entry name" value="OYE_YqiM_FMN"/>
    <property type="match status" value="1"/>
</dbReference>
<evidence type="ECO:0000259" key="6">
    <source>
        <dbReference type="Pfam" id="PF00724"/>
    </source>
</evidence>
<evidence type="ECO:0000256" key="1">
    <source>
        <dbReference type="ARBA" id="ARBA00001917"/>
    </source>
</evidence>
<keyword evidence="2" id="KW-0285">Flavoprotein</keyword>
<dbReference type="SMR" id="A0A1U9K4A7"/>
<dbReference type="GO" id="GO:0003959">
    <property type="term" value="F:NADPH dehydrogenase activity"/>
    <property type="evidence" value="ECO:0007669"/>
    <property type="project" value="InterPro"/>
</dbReference>
<dbReference type="EMBL" id="CP019699">
    <property type="protein sequence ID" value="AQS54881.1"/>
    <property type="molecule type" value="Genomic_DNA"/>
</dbReference>
<keyword evidence="8" id="KW-1185">Reference proteome</keyword>
<dbReference type="PANTHER" id="PTHR43303:SF4">
    <property type="entry name" value="NADPH DEHYDROGENASE C23G7.10C-RELATED"/>
    <property type="match status" value="1"/>
</dbReference>
<evidence type="ECO:0000256" key="5">
    <source>
        <dbReference type="ARBA" id="ARBA00023002"/>
    </source>
</evidence>
<dbReference type="InterPro" id="IPR001155">
    <property type="entry name" value="OxRdtase_FMN_N"/>
</dbReference>
<evidence type="ECO:0000256" key="3">
    <source>
        <dbReference type="ARBA" id="ARBA00022643"/>
    </source>
</evidence>
<evidence type="ECO:0000313" key="7">
    <source>
        <dbReference type="EMBL" id="AQS54881.1"/>
    </source>
</evidence>
<evidence type="ECO:0000256" key="2">
    <source>
        <dbReference type="ARBA" id="ARBA00022630"/>
    </source>
</evidence>
<dbReference type="Pfam" id="PF00724">
    <property type="entry name" value="Oxidored_FMN"/>
    <property type="match status" value="1"/>
</dbReference>
<evidence type="ECO:0000313" key="8">
    <source>
        <dbReference type="Proteomes" id="UP000188603"/>
    </source>
</evidence>
<feature type="domain" description="NADH:flavin oxidoreductase/NADH oxidase N-terminal" evidence="6">
    <location>
        <begin position="9"/>
        <end position="348"/>
    </location>
</feature>
<evidence type="ECO:0000256" key="4">
    <source>
        <dbReference type="ARBA" id="ARBA00022857"/>
    </source>
</evidence>
<accession>A0A1U9K4A7</accession>
<dbReference type="STRING" id="1471761.B0W44_02935"/>
<reference evidence="7 8" key="1">
    <citation type="journal article" date="2015" name="Int. J. Syst. Evol. Microbiol.">
        <title>Novibacillus thermophilus gen. nov., sp. nov., a Gram-staining-negative and moderately thermophilic member of the family Thermoactinomycetaceae.</title>
        <authorList>
            <person name="Yang G."/>
            <person name="Chen J."/>
            <person name="Zhou S."/>
        </authorList>
    </citation>
    <scope>NUCLEOTIDE SEQUENCE [LARGE SCALE GENOMIC DNA]</scope>
    <source>
        <strain evidence="7 8">SG-1</strain>
    </source>
</reference>
<name>A0A1U9K4A7_9BACL</name>
<comment type="cofactor">
    <cofactor evidence="1">
        <name>FMN</name>
        <dbReference type="ChEBI" id="CHEBI:58210"/>
    </cofactor>
</comment>
<dbReference type="InterPro" id="IPR013785">
    <property type="entry name" value="Aldolase_TIM"/>
</dbReference>
<dbReference type="InterPro" id="IPR044152">
    <property type="entry name" value="YqjM-like"/>
</dbReference>
<gene>
    <name evidence="7" type="ORF">B0W44_02935</name>
</gene>
<dbReference type="AlphaFoldDB" id="A0A1U9K4A7"/>
<dbReference type="KEGG" id="ntr:B0W44_02935"/>
<dbReference type="SUPFAM" id="SSF51395">
    <property type="entry name" value="FMN-linked oxidoreductases"/>
    <property type="match status" value="1"/>
</dbReference>
<dbReference type="GO" id="GO:0050661">
    <property type="term" value="F:NADP binding"/>
    <property type="evidence" value="ECO:0007669"/>
    <property type="project" value="InterPro"/>
</dbReference>
<dbReference type="Proteomes" id="UP000188603">
    <property type="component" value="Chromosome"/>
</dbReference>
<dbReference type="GO" id="GO:0010181">
    <property type="term" value="F:FMN binding"/>
    <property type="evidence" value="ECO:0007669"/>
    <property type="project" value="InterPro"/>
</dbReference>
<protein>
    <submittedName>
        <fullName evidence="7">Oxidoreductase</fullName>
    </submittedName>
</protein>
<proteinExistence type="predicted"/>